<feature type="compositionally biased region" description="Low complexity" evidence="2">
    <location>
        <begin position="120"/>
        <end position="133"/>
    </location>
</feature>
<dbReference type="AlphaFoldDB" id="A0A1E7FNS8"/>
<accession>A0A1E7FNS8</accession>
<feature type="region of interest" description="Disordered" evidence="2">
    <location>
        <begin position="78"/>
        <end position="98"/>
    </location>
</feature>
<dbReference type="Pfam" id="PF02906">
    <property type="entry name" value="Fe_hyd_lg_C"/>
    <property type="match status" value="1"/>
</dbReference>
<feature type="region of interest" description="Disordered" evidence="2">
    <location>
        <begin position="119"/>
        <end position="144"/>
    </location>
</feature>
<evidence type="ECO:0000313" key="5">
    <source>
        <dbReference type="Proteomes" id="UP000095751"/>
    </source>
</evidence>
<feature type="compositionally biased region" description="Low complexity" evidence="2">
    <location>
        <begin position="85"/>
        <end position="98"/>
    </location>
</feature>
<dbReference type="SUPFAM" id="SSF53920">
    <property type="entry name" value="Fe-only hydrogenase"/>
    <property type="match status" value="1"/>
</dbReference>
<dbReference type="Gene3D" id="3.40.950.10">
    <property type="entry name" value="Fe-only Hydrogenase (Larger Subunit), Chain L, domain 3"/>
    <property type="match status" value="1"/>
</dbReference>
<proteinExistence type="inferred from homology"/>
<evidence type="ECO:0000313" key="4">
    <source>
        <dbReference type="EMBL" id="OEU19818.1"/>
    </source>
</evidence>
<comment type="similarity">
    <text evidence="1">Belongs to the NARF family.</text>
</comment>
<organism evidence="4 5">
    <name type="scientific">Fragilariopsis cylindrus CCMP1102</name>
    <dbReference type="NCBI Taxonomy" id="635003"/>
    <lineage>
        <taxon>Eukaryota</taxon>
        <taxon>Sar</taxon>
        <taxon>Stramenopiles</taxon>
        <taxon>Ochrophyta</taxon>
        <taxon>Bacillariophyta</taxon>
        <taxon>Bacillariophyceae</taxon>
        <taxon>Bacillariophycidae</taxon>
        <taxon>Bacillariales</taxon>
        <taxon>Bacillariaceae</taxon>
        <taxon>Fragilariopsis</taxon>
    </lineage>
</organism>
<dbReference type="Proteomes" id="UP000095751">
    <property type="component" value="Unassembled WGS sequence"/>
</dbReference>
<dbReference type="EMBL" id="KV784355">
    <property type="protein sequence ID" value="OEU19818.1"/>
    <property type="molecule type" value="Genomic_DNA"/>
</dbReference>
<dbReference type="InterPro" id="IPR009016">
    <property type="entry name" value="Fe_hydrogenase"/>
</dbReference>
<dbReference type="KEGG" id="fcy:FRACYDRAFT_268099"/>
<evidence type="ECO:0000259" key="3">
    <source>
        <dbReference type="Pfam" id="PF02906"/>
    </source>
</evidence>
<dbReference type="InterPro" id="IPR004108">
    <property type="entry name" value="Fe_hydrogenase_lsu_C"/>
</dbReference>
<evidence type="ECO:0000256" key="2">
    <source>
        <dbReference type="SAM" id="MobiDB-lite"/>
    </source>
</evidence>
<name>A0A1E7FNS8_9STRA</name>
<gene>
    <name evidence="4" type="ORF">FRACYDRAFT_268099</name>
</gene>
<dbReference type="OrthoDB" id="196505at2759"/>
<evidence type="ECO:0000256" key="1">
    <source>
        <dbReference type="ARBA" id="ARBA00006596"/>
    </source>
</evidence>
<dbReference type="InParanoid" id="A0A1E7FNS8"/>
<reference evidence="4 5" key="1">
    <citation type="submission" date="2016-09" db="EMBL/GenBank/DDBJ databases">
        <title>Extensive genetic diversity and differential bi-allelic expression allows diatom success in the polar Southern Ocean.</title>
        <authorList>
            <consortium name="DOE Joint Genome Institute"/>
            <person name="Mock T."/>
            <person name="Otillar R.P."/>
            <person name="Strauss J."/>
            <person name="Dupont C."/>
            <person name="Frickenhaus S."/>
            <person name="Maumus F."/>
            <person name="Mcmullan M."/>
            <person name="Sanges R."/>
            <person name="Schmutz J."/>
            <person name="Toseland A."/>
            <person name="Valas R."/>
            <person name="Veluchamy A."/>
            <person name="Ward B.J."/>
            <person name="Allen A."/>
            <person name="Barry K."/>
            <person name="Falciatore A."/>
            <person name="Ferrante M."/>
            <person name="Fortunato A.E."/>
            <person name="Gloeckner G."/>
            <person name="Gruber A."/>
            <person name="Hipkin R."/>
            <person name="Janech M."/>
            <person name="Kroth P."/>
            <person name="Leese F."/>
            <person name="Lindquist E."/>
            <person name="Lyon B.R."/>
            <person name="Martin J."/>
            <person name="Mayer C."/>
            <person name="Parker M."/>
            <person name="Quesneville H."/>
            <person name="Raymond J."/>
            <person name="Uhlig C."/>
            <person name="Valentin K.U."/>
            <person name="Worden A.Z."/>
            <person name="Armbrust E.V."/>
            <person name="Bowler C."/>
            <person name="Green B."/>
            <person name="Moulton V."/>
            <person name="Van Oosterhout C."/>
            <person name="Grigoriev I."/>
        </authorList>
    </citation>
    <scope>NUCLEOTIDE SEQUENCE [LARGE SCALE GENOMIC DNA]</scope>
    <source>
        <strain evidence="4 5">CCMP1102</strain>
    </source>
</reference>
<sequence>MKNVRSARLGKLMKQHYYEVKLYSHPDGSYSTDPSIVVGDDSSSTMSSFPEGKQQSPPVLHFAIAHGMQTMQRALKQVAERPTTGNNSGNKSSSSSSNNSLHYLEAMACPHGCVNGGGSARSIPTSKTSSSSANLIRETPTETRQRIQSTLGYLKVPDIKAVSSSSSSKFQSPSLVGTHNFPRTEYHVVPPMHYATGAVAGEKVENMIW</sequence>
<protein>
    <recommendedName>
        <fullName evidence="3">Iron hydrogenase large subunit C-terminal domain-containing protein</fullName>
    </recommendedName>
</protein>
<keyword evidence="5" id="KW-1185">Reference proteome</keyword>
<feature type="domain" description="Iron hydrogenase large subunit C-terminal" evidence="3">
    <location>
        <begin position="60"/>
        <end position="117"/>
    </location>
</feature>